<comment type="caution">
    <text evidence="1">The sequence shown here is derived from an EMBL/GenBank/DDBJ whole genome shotgun (WGS) entry which is preliminary data.</text>
</comment>
<proteinExistence type="predicted"/>
<reference evidence="1" key="1">
    <citation type="submission" date="2020-01" db="EMBL/GenBank/DDBJ databases">
        <authorList>
            <person name="Mishra B."/>
        </authorList>
    </citation>
    <scope>NUCLEOTIDE SEQUENCE [LARGE SCALE GENOMIC DNA]</scope>
</reference>
<protein>
    <submittedName>
        <fullName evidence="1">Uncharacterized protein</fullName>
    </submittedName>
</protein>
<evidence type="ECO:0000313" key="1">
    <source>
        <dbReference type="EMBL" id="CAA7031575.1"/>
    </source>
</evidence>
<gene>
    <name evidence="1" type="ORF">MERR_LOCUS18810</name>
</gene>
<accession>A0A6D2IR47</accession>
<name>A0A6D2IR47_9BRAS</name>
<dbReference type="AlphaFoldDB" id="A0A6D2IR47"/>
<organism evidence="1 2">
    <name type="scientific">Microthlaspi erraticum</name>
    <dbReference type="NCBI Taxonomy" id="1685480"/>
    <lineage>
        <taxon>Eukaryota</taxon>
        <taxon>Viridiplantae</taxon>
        <taxon>Streptophyta</taxon>
        <taxon>Embryophyta</taxon>
        <taxon>Tracheophyta</taxon>
        <taxon>Spermatophyta</taxon>
        <taxon>Magnoliopsida</taxon>
        <taxon>eudicotyledons</taxon>
        <taxon>Gunneridae</taxon>
        <taxon>Pentapetalae</taxon>
        <taxon>rosids</taxon>
        <taxon>malvids</taxon>
        <taxon>Brassicales</taxon>
        <taxon>Brassicaceae</taxon>
        <taxon>Coluteocarpeae</taxon>
        <taxon>Microthlaspi</taxon>
    </lineage>
</organism>
<dbReference type="Proteomes" id="UP000467841">
    <property type="component" value="Unassembled WGS sequence"/>
</dbReference>
<keyword evidence="2" id="KW-1185">Reference proteome</keyword>
<sequence length="90" mass="9890">MKLLLRLGRGSRATQVSVPIMTSTMSLCSLPSIEVVWKGIKRCWTQPATGTSLIRLELDRALDRVGSTDEKRHGCTQFEVGQTDPGSILC</sequence>
<evidence type="ECO:0000313" key="2">
    <source>
        <dbReference type="Proteomes" id="UP000467841"/>
    </source>
</evidence>
<dbReference type="EMBL" id="CACVBM020001107">
    <property type="protein sequence ID" value="CAA7031575.1"/>
    <property type="molecule type" value="Genomic_DNA"/>
</dbReference>